<dbReference type="InterPro" id="IPR029063">
    <property type="entry name" value="SAM-dependent_MTases_sf"/>
</dbReference>
<keyword evidence="2" id="KW-0808">Transferase</keyword>
<evidence type="ECO:0000256" key="2">
    <source>
        <dbReference type="ARBA" id="ARBA00022679"/>
    </source>
</evidence>
<proteinExistence type="predicted"/>
<dbReference type="Gene3D" id="3.40.50.150">
    <property type="entry name" value="Vaccinia Virus protein VP39"/>
    <property type="match status" value="1"/>
</dbReference>
<dbReference type="PANTHER" id="PTHR43861">
    <property type="entry name" value="TRANS-ACONITATE 2-METHYLTRANSFERASE-RELATED"/>
    <property type="match status" value="1"/>
</dbReference>
<accession>A0ABR4B6H3</accession>
<protein>
    <recommendedName>
        <fullName evidence="3">Methyltransferase domain-containing protein</fullName>
    </recommendedName>
</protein>
<sequence length="279" mass="30850">MPSSNAIISKQIYDARSTKYNETWHPEHAANYILWTQAKPGQYVLDLACGTGLVSIPAKRAVGPTGTVTAVDVSTGMMAIGKESAKEAGLDIEWLEWDMTDMISAKEQGKIRGDYDLITCATALVLLDDPLSALKQWKELLKLGGRVITDTPTEKTAPEGMIFEEIGKELGIEQPSRRLWVKDGKSLEQVFIEAGFEIERSWKAPGYVPGKEYQADEAGELFDKWTGQYFCKAFGEDGVRDEARRMFTEKFEAAKEAGGVVRGEDAFYMVIGRKVCGDG</sequence>
<evidence type="ECO:0000256" key="1">
    <source>
        <dbReference type="ARBA" id="ARBA00022603"/>
    </source>
</evidence>
<dbReference type="Pfam" id="PF13649">
    <property type="entry name" value="Methyltransf_25"/>
    <property type="match status" value="1"/>
</dbReference>
<dbReference type="CDD" id="cd02440">
    <property type="entry name" value="AdoMet_MTases"/>
    <property type="match status" value="1"/>
</dbReference>
<feature type="domain" description="Methyltransferase" evidence="3">
    <location>
        <begin position="44"/>
        <end position="145"/>
    </location>
</feature>
<keyword evidence="1" id="KW-0489">Methyltransferase</keyword>
<dbReference type="SUPFAM" id="SSF53335">
    <property type="entry name" value="S-adenosyl-L-methionine-dependent methyltransferases"/>
    <property type="match status" value="1"/>
</dbReference>
<dbReference type="PANTHER" id="PTHR43861:SF1">
    <property type="entry name" value="TRANS-ACONITATE 2-METHYLTRANSFERASE"/>
    <property type="match status" value="1"/>
</dbReference>
<evidence type="ECO:0000259" key="3">
    <source>
        <dbReference type="Pfam" id="PF13649"/>
    </source>
</evidence>
<comment type="caution">
    <text evidence="4">The sequence shown here is derived from an EMBL/GenBank/DDBJ whole genome shotgun (WGS) entry which is preliminary data.</text>
</comment>
<reference evidence="4 5" key="1">
    <citation type="submission" date="2024-09" db="EMBL/GenBank/DDBJ databases">
        <title>Rethinking Asexuality: The Enigmatic Case of Functional Sexual Genes in Lepraria (Stereocaulaceae).</title>
        <authorList>
            <person name="Doellman M."/>
            <person name="Sun Y."/>
            <person name="Barcenas-Pena A."/>
            <person name="Lumbsch H.T."/>
            <person name="Grewe F."/>
        </authorList>
    </citation>
    <scope>NUCLEOTIDE SEQUENCE [LARGE SCALE GENOMIC DNA]</scope>
    <source>
        <strain evidence="4 5">Grewe 0041</strain>
    </source>
</reference>
<name>A0ABR4B6H3_9LECA</name>
<evidence type="ECO:0000313" key="5">
    <source>
        <dbReference type="Proteomes" id="UP001590951"/>
    </source>
</evidence>
<dbReference type="EMBL" id="JBHFEH010000021">
    <property type="protein sequence ID" value="KAL2053365.1"/>
    <property type="molecule type" value="Genomic_DNA"/>
</dbReference>
<gene>
    <name evidence="4" type="ORF">ABVK25_006359</name>
</gene>
<dbReference type="InterPro" id="IPR041698">
    <property type="entry name" value="Methyltransf_25"/>
</dbReference>
<keyword evidence="5" id="KW-1185">Reference proteome</keyword>
<organism evidence="4 5">
    <name type="scientific">Lepraria finkii</name>
    <dbReference type="NCBI Taxonomy" id="1340010"/>
    <lineage>
        <taxon>Eukaryota</taxon>
        <taxon>Fungi</taxon>
        <taxon>Dikarya</taxon>
        <taxon>Ascomycota</taxon>
        <taxon>Pezizomycotina</taxon>
        <taxon>Lecanoromycetes</taxon>
        <taxon>OSLEUM clade</taxon>
        <taxon>Lecanoromycetidae</taxon>
        <taxon>Lecanorales</taxon>
        <taxon>Lecanorineae</taxon>
        <taxon>Stereocaulaceae</taxon>
        <taxon>Lepraria</taxon>
    </lineage>
</organism>
<evidence type="ECO:0000313" key="4">
    <source>
        <dbReference type="EMBL" id="KAL2053365.1"/>
    </source>
</evidence>
<dbReference type="Proteomes" id="UP001590951">
    <property type="component" value="Unassembled WGS sequence"/>
</dbReference>